<dbReference type="EMBL" id="FOAG01000001">
    <property type="protein sequence ID" value="SEK50000.1"/>
    <property type="molecule type" value="Genomic_DNA"/>
</dbReference>
<name>A0A1H7HLY5_9RHOB</name>
<gene>
    <name evidence="1" type="ORF">SAMN05443999_101544</name>
</gene>
<dbReference type="Pfam" id="PF13704">
    <property type="entry name" value="Glyco_tranf_2_4"/>
    <property type="match status" value="1"/>
</dbReference>
<dbReference type="GO" id="GO:0016740">
    <property type="term" value="F:transferase activity"/>
    <property type="evidence" value="ECO:0007669"/>
    <property type="project" value="UniProtKB-KW"/>
</dbReference>
<evidence type="ECO:0000313" key="1">
    <source>
        <dbReference type="EMBL" id="SEK50000.1"/>
    </source>
</evidence>
<proteinExistence type="predicted"/>
<accession>A0A1H7HLY5</accession>
<dbReference type="Proteomes" id="UP000199582">
    <property type="component" value="Unassembled WGS sequence"/>
</dbReference>
<dbReference type="AlphaFoldDB" id="A0A1H7HLY5"/>
<sequence length="370" mass="40513">MMLESRLPPFAAMPNDVTIGLDTVAGYIASGNEHTCPLAPAVRPAHSARMSRNPTWGVVATIKAPARDILNFAAHHLDLGAHRVHVYLDAPNPEAEAALRAHPECRVILCDDAYWRRRRKGRPAAHQPRQSANATHCLNQRPEVDWLAHIDADEFLWPAHPLAEQLATLPASTLSARIRPVEGLAPDPADPPPPGAQWFKSCAIDPERRRAETDAIYPAFGPHLNGGFVSHVAGKVMVRTGRAGISLRIHNAFRDGVRDDAPADLTDTVLCHLHATDWEQWRAAYGFRLQEGSYREGLRPAPLSGGAGLNMHALFLGLEDEGGEAALRRFFDEVCTATPALRARLAAHGHLHAISLDLDAKRARHFPQFG</sequence>
<protein>
    <submittedName>
        <fullName evidence="1">Glycosyl transferase family 2</fullName>
    </submittedName>
</protein>
<reference evidence="1 2" key="1">
    <citation type="submission" date="2016-10" db="EMBL/GenBank/DDBJ databases">
        <authorList>
            <person name="de Groot N.N."/>
        </authorList>
    </citation>
    <scope>NUCLEOTIDE SEQUENCE [LARGE SCALE GENOMIC DNA]</scope>
    <source>
        <strain evidence="1 2">DSM 100674</strain>
    </source>
</reference>
<keyword evidence="2" id="KW-1185">Reference proteome</keyword>
<dbReference type="STRING" id="1287727.SAMN05443999_101544"/>
<organism evidence="1 2">
    <name type="scientific">Roseovarius azorensis</name>
    <dbReference type="NCBI Taxonomy" id="1287727"/>
    <lineage>
        <taxon>Bacteria</taxon>
        <taxon>Pseudomonadati</taxon>
        <taxon>Pseudomonadota</taxon>
        <taxon>Alphaproteobacteria</taxon>
        <taxon>Rhodobacterales</taxon>
        <taxon>Roseobacteraceae</taxon>
        <taxon>Roseovarius</taxon>
    </lineage>
</organism>
<keyword evidence="1" id="KW-0808">Transferase</keyword>
<evidence type="ECO:0000313" key="2">
    <source>
        <dbReference type="Proteomes" id="UP000199582"/>
    </source>
</evidence>